<name>A0A937EE23_9ACTN</name>
<proteinExistence type="predicted"/>
<feature type="domain" description="DUF397" evidence="1">
    <location>
        <begin position="35"/>
        <end position="89"/>
    </location>
</feature>
<evidence type="ECO:0000313" key="3">
    <source>
        <dbReference type="Proteomes" id="UP000661858"/>
    </source>
</evidence>
<evidence type="ECO:0000259" key="1">
    <source>
        <dbReference type="Pfam" id="PF04149"/>
    </source>
</evidence>
<dbReference type="InterPro" id="IPR007278">
    <property type="entry name" value="DUF397"/>
</dbReference>
<accession>A0A937EE23</accession>
<comment type="caution">
    <text evidence="2">The sequence shown here is derived from an EMBL/GenBank/DDBJ whole genome shotgun (WGS) entry which is preliminary data.</text>
</comment>
<dbReference type="RefSeq" id="WP_201831672.1">
    <property type="nucleotide sequence ID" value="NZ_JAERRK010000001.1"/>
</dbReference>
<protein>
    <submittedName>
        <fullName evidence="2">DUF397 domain-containing protein</fullName>
    </submittedName>
</protein>
<dbReference type="Pfam" id="PF04149">
    <property type="entry name" value="DUF397"/>
    <property type="match status" value="2"/>
</dbReference>
<dbReference type="AlphaFoldDB" id="A0A937EE23"/>
<dbReference type="EMBL" id="JAERRK010000001">
    <property type="protein sequence ID" value="MBL1080828.1"/>
    <property type="molecule type" value="Genomic_DNA"/>
</dbReference>
<evidence type="ECO:0000313" key="2">
    <source>
        <dbReference type="EMBL" id="MBL1080828.1"/>
    </source>
</evidence>
<reference evidence="2" key="1">
    <citation type="submission" date="2021-01" db="EMBL/GenBank/DDBJ databases">
        <title>WGS of actinomycetes isolated from Thailand.</title>
        <authorList>
            <person name="Thawai C."/>
        </authorList>
    </citation>
    <scope>NUCLEOTIDE SEQUENCE</scope>
    <source>
        <strain evidence="2">RCU-197</strain>
    </source>
</reference>
<feature type="domain" description="DUF397" evidence="1">
    <location>
        <begin position="9"/>
        <end position="28"/>
    </location>
</feature>
<dbReference type="Proteomes" id="UP000661858">
    <property type="component" value="Unassembled WGS sequence"/>
</dbReference>
<keyword evidence="3" id="KW-1185">Reference proteome</keyword>
<sequence>MRRYDLTNARWRKSTYSGGSGGESCVEVGYDFPGAAWRKSTYSGGSGGEDCLEVADGVPGVVPVRDSKVADGAVLVIGAAAWTEFVRAVGR</sequence>
<gene>
    <name evidence="2" type="ORF">JK359_02365</name>
</gene>
<organism evidence="2 3">
    <name type="scientific">Streptomyces actinomycinicus</name>
    <dbReference type="NCBI Taxonomy" id="1695166"/>
    <lineage>
        <taxon>Bacteria</taxon>
        <taxon>Bacillati</taxon>
        <taxon>Actinomycetota</taxon>
        <taxon>Actinomycetes</taxon>
        <taxon>Kitasatosporales</taxon>
        <taxon>Streptomycetaceae</taxon>
        <taxon>Streptomyces</taxon>
    </lineage>
</organism>